<dbReference type="SUPFAM" id="SSF52799">
    <property type="entry name" value="(Phosphotyrosine protein) phosphatases II"/>
    <property type="match status" value="1"/>
</dbReference>
<dbReference type="EnsemblMetazoa" id="HelroT145496">
    <property type="protein sequence ID" value="HelroP145496"/>
    <property type="gene ID" value="HelroG145496"/>
</dbReference>
<evidence type="ECO:0000259" key="1">
    <source>
        <dbReference type="PROSITE" id="PS50055"/>
    </source>
</evidence>
<dbReference type="EMBL" id="AMQM01002367">
    <property type="status" value="NOT_ANNOTATED_CDS"/>
    <property type="molecule type" value="Genomic_DNA"/>
</dbReference>
<dbReference type="Gene3D" id="3.90.190.10">
    <property type="entry name" value="Protein tyrosine phosphatase superfamily"/>
    <property type="match status" value="1"/>
</dbReference>
<dbReference type="Pfam" id="PF00102">
    <property type="entry name" value="Y_phosphatase"/>
    <property type="match status" value="1"/>
</dbReference>
<evidence type="ECO:0000313" key="2">
    <source>
        <dbReference type="EMBL" id="ESN90693.1"/>
    </source>
</evidence>
<dbReference type="eggNOG" id="KOG0791">
    <property type="taxonomic scope" value="Eukaryota"/>
</dbReference>
<evidence type="ECO:0000313" key="4">
    <source>
        <dbReference type="Proteomes" id="UP000015101"/>
    </source>
</evidence>
<reference evidence="3" key="3">
    <citation type="submission" date="2015-06" db="UniProtKB">
        <authorList>
            <consortium name="EnsemblMetazoa"/>
        </authorList>
    </citation>
    <scope>IDENTIFICATION</scope>
</reference>
<sequence length="82" mass="9627">RFIDILPYDNTRVKLTIIDNDPTSDYINANWIEVRFCPQNEPKFIAAQGPLPGTVNEFWRMIWELKCHAIVMLTDCIENKMV</sequence>
<dbReference type="Proteomes" id="UP000015101">
    <property type="component" value="Unassembled WGS sequence"/>
</dbReference>
<dbReference type="AlphaFoldDB" id="T1EJK7"/>
<dbReference type="InterPro" id="IPR050348">
    <property type="entry name" value="Protein-Tyr_Phosphatase"/>
</dbReference>
<reference evidence="4" key="1">
    <citation type="submission" date="2012-12" db="EMBL/GenBank/DDBJ databases">
        <authorList>
            <person name="Hellsten U."/>
            <person name="Grimwood J."/>
            <person name="Chapman J.A."/>
            <person name="Shapiro H."/>
            <person name="Aerts A."/>
            <person name="Otillar R.P."/>
            <person name="Terry A.Y."/>
            <person name="Boore J.L."/>
            <person name="Simakov O."/>
            <person name="Marletaz F."/>
            <person name="Cho S.-J."/>
            <person name="Edsinger-Gonzales E."/>
            <person name="Havlak P."/>
            <person name="Kuo D.-H."/>
            <person name="Larsson T."/>
            <person name="Lv J."/>
            <person name="Arendt D."/>
            <person name="Savage R."/>
            <person name="Osoegawa K."/>
            <person name="de Jong P."/>
            <person name="Lindberg D.R."/>
            <person name="Seaver E.C."/>
            <person name="Weisblat D.A."/>
            <person name="Putnam N.H."/>
            <person name="Grigoriev I.V."/>
            <person name="Rokhsar D.S."/>
        </authorList>
    </citation>
    <scope>NUCLEOTIDE SEQUENCE</scope>
</reference>
<gene>
    <name evidence="3" type="primary">20196757</name>
    <name evidence="2" type="ORF">HELRODRAFT_145496</name>
</gene>
<dbReference type="InterPro" id="IPR000242">
    <property type="entry name" value="PTP_cat"/>
</dbReference>
<dbReference type="PROSITE" id="PS50055">
    <property type="entry name" value="TYR_PHOSPHATASE_PTP"/>
    <property type="match status" value="1"/>
</dbReference>
<dbReference type="EMBL" id="KB097753">
    <property type="protein sequence ID" value="ESN90693.1"/>
    <property type="molecule type" value="Genomic_DNA"/>
</dbReference>
<dbReference type="KEGG" id="hro:HELRODRAFT_145496"/>
<dbReference type="GO" id="GO:0004725">
    <property type="term" value="F:protein tyrosine phosphatase activity"/>
    <property type="evidence" value="ECO:0007669"/>
    <property type="project" value="InterPro"/>
</dbReference>
<dbReference type="RefSeq" id="XP_009031578.1">
    <property type="nucleotide sequence ID" value="XM_009033330.1"/>
</dbReference>
<dbReference type="PANTHER" id="PTHR19134:SF553">
    <property type="entry name" value="TYROSINE-PROTEIN PHOSPHATASE 10D-RELATED"/>
    <property type="match status" value="1"/>
</dbReference>
<feature type="domain" description="Tyrosine-protein phosphatase" evidence="1">
    <location>
        <begin position="1"/>
        <end position="82"/>
    </location>
</feature>
<organism evidence="3 4">
    <name type="scientific">Helobdella robusta</name>
    <name type="common">Californian leech</name>
    <dbReference type="NCBI Taxonomy" id="6412"/>
    <lineage>
        <taxon>Eukaryota</taxon>
        <taxon>Metazoa</taxon>
        <taxon>Spiralia</taxon>
        <taxon>Lophotrochozoa</taxon>
        <taxon>Annelida</taxon>
        <taxon>Clitellata</taxon>
        <taxon>Hirudinea</taxon>
        <taxon>Rhynchobdellida</taxon>
        <taxon>Glossiphoniidae</taxon>
        <taxon>Helobdella</taxon>
    </lineage>
</organism>
<dbReference type="PANTHER" id="PTHR19134">
    <property type="entry name" value="RECEPTOR-TYPE TYROSINE-PROTEIN PHOSPHATASE"/>
    <property type="match status" value="1"/>
</dbReference>
<protein>
    <recommendedName>
        <fullName evidence="1">Tyrosine-protein phosphatase domain-containing protein</fullName>
    </recommendedName>
</protein>
<dbReference type="OMA" id="INANWIE"/>
<dbReference type="GeneID" id="20196757"/>
<reference evidence="2 4" key="2">
    <citation type="journal article" date="2013" name="Nature">
        <title>Insights into bilaterian evolution from three spiralian genomes.</title>
        <authorList>
            <person name="Simakov O."/>
            <person name="Marletaz F."/>
            <person name="Cho S.J."/>
            <person name="Edsinger-Gonzales E."/>
            <person name="Havlak P."/>
            <person name="Hellsten U."/>
            <person name="Kuo D.H."/>
            <person name="Larsson T."/>
            <person name="Lv J."/>
            <person name="Arendt D."/>
            <person name="Savage R."/>
            <person name="Osoegawa K."/>
            <person name="de Jong P."/>
            <person name="Grimwood J."/>
            <person name="Chapman J.A."/>
            <person name="Shapiro H."/>
            <person name="Aerts A."/>
            <person name="Otillar R.P."/>
            <person name="Terry A.Y."/>
            <person name="Boore J.L."/>
            <person name="Grigoriev I.V."/>
            <person name="Lindberg D.R."/>
            <person name="Seaver E.C."/>
            <person name="Weisblat D.A."/>
            <person name="Putnam N.H."/>
            <person name="Rokhsar D.S."/>
        </authorList>
    </citation>
    <scope>NUCLEOTIDE SEQUENCE</scope>
</reference>
<keyword evidence="4" id="KW-1185">Reference proteome</keyword>
<dbReference type="OrthoDB" id="6274266at2759"/>
<evidence type="ECO:0000313" key="3">
    <source>
        <dbReference type="EnsemblMetazoa" id="HelroP145496"/>
    </source>
</evidence>
<dbReference type="PRINTS" id="PR00700">
    <property type="entry name" value="PRTYPHPHTASE"/>
</dbReference>
<name>T1EJK7_HELRO</name>
<dbReference type="HOGENOM" id="CLU_189588_0_0_1"/>
<accession>T1EJK7</accession>
<dbReference type="InterPro" id="IPR029021">
    <property type="entry name" value="Prot-tyrosine_phosphatase-like"/>
</dbReference>
<dbReference type="InParanoid" id="T1EJK7"/>
<proteinExistence type="predicted"/>
<dbReference type="STRING" id="6412.T1EJK7"/>
<dbReference type="CTD" id="20196757"/>